<dbReference type="Pfam" id="PF04572">
    <property type="entry name" value="Gb3_synth"/>
    <property type="match status" value="1"/>
</dbReference>
<dbReference type="InterPro" id="IPR007652">
    <property type="entry name" value="A1-4-GlycosylTfrase_dom"/>
</dbReference>
<dbReference type="AlphaFoldDB" id="A0A149PMF1"/>
<protein>
    <recommendedName>
        <fullName evidence="2">Alpha 1,4-glycosyltransferase domain-containing protein</fullName>
    </recommendedName>
</protein>
<dbReference type="GO" id="GO:0016020">
    <property type="term" value="C:membrane"/>
    <property type="evidence" value="ECO:0007669"/>
    <property type="project" value="GOC"/>
</dbReference>
<dbReference type="PANTHER" id="PTHR12042:SF21">
    <property type="entry name" value="ALPHA1,4-GALACTOSYLTRANSFERASE 1-RELATED"/>
    <property type="match status" value="1"/>
</dbReference>
<dbReference type="InterPro" id="IPR051981">
    <property type="entry name" value="Glycosyltransf_32"/>
</dbReference>
<gene>
    <name evidence="3" type="ORF">CI15_17250</name>
</gene>
<dbReference type="EMBL" id="LRBG01000022">
    <property type="protein sequence ID" value="KXU86225.1"/>
    <property type="molecule type" value="Genomic_DNA"/>
</dbReference>
<dbReference type="GO" id="GO:0006688">
    <property type="term" value="P:glycosphingolipid biosynthetic process"/>
    <property type="evidence" value="ECO:0007669"/>
    <property type="project" value="TreeGrafter"/>
</dbReference>
<organism evidence="3 4">
    <name type="scientific">Paraburkholderia monticola</name>
    <dbReference type="NCBI Taxonomy" id="1399968"/>
    <lineage>
        <taxon>Bacteria</taxon>
        <taxon>Pseudomonadati</taxon>
        <taxon>Pseudomonadota</taxon>
        <taxon>Betaproteobacteria</taxon>
        <taxon>Burkholderiales</taxon>
        <taxon>Burkholderiaceae</taxon>
        <taxon>Paraburkholderia</taxon>
    </lineage>
</organism>
<keyword evidence="1" id="KW-0808">Transferase</keyword>
<sequence>MRKARFASFWHGPELSPYEIACLTSFTLYGSEVSLYTYEPIANLPPGVIAKDATTVLPRDSLNDFPINGVPSMQHFTDYFRFVMFTKTDEIWVDTDMLLLRDFDLNAKGDLMGRETSSSICNALLRLDPDQPRLHELIERVEAMKGTPLKWGDTGPRLLTAVYGVKAGLPDSLFYPVHFNDYYKVFLPRYFDECAALCADAYTLHLWNNRVVKMGLFKRIGPPEGSFLHHVFEKVGANPLFRDFYPASVMQTMIDNAVEKVGSDEGVRKLLRVGVPMVRTAIVRRLGA</sequence>
<evidence type="ECO:0000259" key="2">
    <source>
        <dbReference type="Pfam" id="PF04572"/>
    </source>
</evidence>
<dbReference type="GO" id="GO:0016758">
    <property type="term" value="F:hexosyltransferase activity"/>
    <property type="evidence" value="ECO:0007669"/>
    <property type="project" value="TreeGrafter"/>
</dbReference>
<reference evidence="3 4" key="1">
    <citation type="journal article" date="2015" name="Int. J. Syst. Evol. Microbiol.">
        <title>Burkholderia monticola sp. nov., isolated from mountain soil.</title>
        <authorList>
            <person name="Baek I."/>
            <person name="Seo B."/>
            <person name="Lee I."/>
            <person name="Yi H."/>
            <person name="Chun J."/>
        </authorList>
    </citation>
    <scope>NUCLEOTIDE SEQUENCE [LARGE SCALE GENOMIC DNA]</scope>
    <source>
        <strain evidence="3 4">JC2948</strain>
    </source>
</reference>
<dbReference type="SUPFAM" id="SSF53448">
    <property type="entry name" value="Nucleotide-diphospho-sugar transferases"/>
    <property type="match status" value="1"/>
</dbReference>
<dbReference type="PANTHER" id="PTHR12042">
    <property type="entry name" value="LACTOSYLCERAMIDE 4-ALPHA-GALACTOSYLTRANSFERASE ALPHA- 1,4-GALACTOSYLTRANSFERASE"/>
    <property type="match status" value="1"/>
</dbReference>
<accession>A0A149PMF1</accession>
<feature type="domain" description="Alpha 1,4-glycosyltransferase" evidence="2">
    <location>
        <begin position="169"/>
        <end position="211"/>
    </location>
</feature>
<name>A0A149PMF1_9BURK</name>
<comment type="caution">
    <text evidence="3">The sequence shown here is derived from an EMBL/GenBank/DDBJ whole genome shotgun (WGS) entry which is preliminary data.</text>
</comment>
<dbReference type="RefSeq" id="WP_062129525.1">
    <property type="nucleotide sequence ID" value="NZ_LRBG01000022.1"/>
</dbReference>
<dbReference type="STRING" id="1399968.CI15_17250"/>
<proteinExistence type="predicted"/>
<evidence type="ECO:0000313" key="3">
    <source>
        <dbReference type="EMBL" id="KXU86225.1"/>
    </source>
</evidence>
<keyword evidence="4" id="KW-1185">Reference proteome</keyword>
<evidence type="ECO:0000313" key="4">
    <source>
        <dbReference type="Proteomes" id="UP000075613"/>
    </source>
</evidence>
<dbReference type="InterPro" id="IPR029044">
    <property type="entry name" value="Nucleotide-diphossugar_trans"/>
</dbReference>
<evidence type="ECO:0000256" key="1">
    <source>
        <dbReference type="ARBA" id="ARBA00022679"/>
    </source>
</evidence>
<dbReference type="OrthoDB" id="5354021at2"/>
<dbReference type="Proteomes" id="UP000075613">
    <property type="component" value="Unassembled WGS sequence"/>
</dbReference>